<feature type="compositionally biased region" description="Basic and acidic residues" evidence="1">
    <location>
        <begin position="191"/>
        <end position="200"/>
    </location>
</feature>
<protein>
    <submittedName>
        <fullName evidence="2">Uncharacterized protein</fullName>
    </submittedName>
</protein>
<feature type="compositionally biased region" description="Polar residues" evidence="1">
    <location>
        <begin position="18"/>
        <end position="30"/>
    </location>
</feature>
<feature type="region of interest" description="Disordered" evidence="1">
    <location>
        <begin position="368"/>
        <end position="550"/>
    </location>
</feature>
<dbReference type="PANTHER" id="PTHR37736:SF1">
    <property type="entry name" value="GLYCINE-RICH PROTEIN"/>
    <property type="match status" value="1"/>
</dbReference>
<feature type="region of interest" description="Disordered" evidence="1">
    <location>
        <begin position="317"/>
        <end position="336"/>
    </location>
</feature>
<name>W2KVZ0_PHYNI</name>
<proteinExistence type="predicted"/>
<accession>W2KVZ0</accession>
<dbReference type="EMBL" id="KI680680">
    <property type="protein sequence ID" value="ETL88734.1"/>
    <property type="molecule type" value="Genomic_DNA"/>
</dbReference>
<dbReference type="OrthoDB" id="69150at2759"/>
<feature type="compositionally biased region" description="Basic and acidic residues" evidence="1">
    <location>
        <begin position="317"/>
        <end position="334"/>
    </location>
</feature>
<evidence type="ECO:0000313" key="2">
    <source>
        <dbReference type="EMBL" id="ETL88734.1"/>
    </source>
</evidence>
<reference evidence="2" key="1">
    <citation type="submission" date="2013-11" db="EMBL/GenBank/DDBJ databases">
        <title>The Genome Sequence of Phytophthora parasitica CHvinca01.</title>
        <authorList>
            <consortium name="The Broad Institute Genomics Platform"/>
            <person name="Russ C."/>
            <person name="Tyler B."/>
            <person name="Panabieres F."/>
            <person name="Shan W."/>
            <person name="Tripathy S."/>
            <person name="Grunwald N."/>
            <person name="Machado M."/>
            <person name="Johnson C.S."/>
            <person name="Arredondo F."/>
            <person name="Hong C."/>
            <person name="Coffey M."/>
            <person name="Young S.K."/>
            <person name="Zeng Q."/>
            <person name="Gargeya S."/>
            <person name="Fitzgerald M."/>
            <person name="Abouelleil A."/>
            <person name="Alvarado L."/>
            <person name="Chapman S.B."/>
            <person name="Gainer-Dewar J."/>
            <person name="Goldberg J."/>
            <person name="Griggs A."/>
            <person name="Gujja S."/>
            <person name="Hansen M."/>
            <person name="Howarth C."/>
            <person name="Imamovic A."/>
            <person name="Ireland A."/>
            <person name="Larimer J."/>
            <person name="McCowan C."/>
            <person name="Murphy C."/>
            <person name="Pearson M."/>
            <person name="Poon T.W."/>
            <person name="Priest M."/>
            <person name="Roberts A."/>
            <person name="Saif S."/>
            <person name="Shea T."/>
            <person name="Sykes S."/>
            <person name="Wortman J."/>
            <person name="Nusbaum C."/>
            <person name="Birren B."/>
        </authorList>
    </citation>
    <scope>NUCLEOTIDE SEQUENCE [LARGE SCALE GENOMIC DNA]</scope>
    <source>
        <strain evidence="2">CHvinca01</strain>
    </source>
</reference>
<feature type="region of interest" description="Disordered" evidence="1">
    <location>
        <begin position="176"/>
        <end position="211"/>
    </location>
</feature>
<feature type="compositionally biased region" description="Low complexity" evidence="1">
    <location>
        <begin position="386"/>
        <end position="395"/>
    </location>
</feature>
<feature type="compositionally biased region" description="Polar residues" evidence="1">
    <location>
        <begin position="1"/>
        <end position="10"/>
    </location>
</feature>
<sequence length="550" mass="60483">ETRQETTQASGRVDFADSYSSPESTMASETLSIDKSEAVAVGPCNSESAASSVKVAMVSQKKTKKSKTKVKAVVAAVAATQELNEADSMSNLTVDHPYLSVLYKRIRSHRKKLEKIKSLEVAQLKEGKKPNAQQLELMSNKATVEKLVAELEMLREQFIGVYSEELEKKKQQEAEEAAAAIAEPEEEKEEESDRVAKEEETVMETEQETQEVQENVETVEEVTEQDFANVYELLKTLHVVNLHQALGKEVPMVLDFFSKVLLGNTRPPAELSYEENLMESLEEAKKYLTDSEKIFACDTTYSGLRAFVDQLANISDKSDKEVKEEEEAEKSKEELVEDVIEAGETSDSPVVPAEINTMPQISFFTESQLESEHGDDATEETEQVEVTEPQVTEAQNEPVEEISESNETQSEEQIEASTAGSTPAPPLSFAAVTAGVTSERTPSPSASSDSSGNDKKGSGNSPNKNSRRRGQGRWREKSSNSSSGNKSGSPTNGGKPRRPRAPRTNDENSNVQGGKRSGSKENRRPRIDRGLRKQGNSPEQLSMPMIAPHA</sequence>
<dbReference type="VEuPathDB" id="FungiDB:PPTG_14281"/>
<dbReference type="Proteomes" id="UP000054423">
    <property type="component" value="Unassembled WGS sequence"/>
</dbReference>
<feature type="compositionally biased region" description="Acidic residues" evidence="1">
    <location>
        <begin position="201"/>
        <end position="211"/>
    </location>
</feature>
<feature type="compositionally biased region" description="Low complexity" evidence="1">
    <location>
        <begin position="479"/>
        <end position="489"/>
    </location>
</feature>
<organism evidence="2">
    <name type="scientific">Phytophthora nicotianae</name>
    <name type="common">Potato buckeye rot agent</name>
    <name type="synonym">Phytophthora parasitica</name>
    <dbReference type="NCBI Taxonomy" id="4792"/>
    <lineage>
        <taxon>Eukaryota</taxon>
        <taxon>Sar</taxon>
        <taxon>Stramenopiles</taxon>
        <taxon>Oomycota</taxon>
        <taxon>Peronosporomycetes</taxon>
        <taxon>Peronosporales</taxon>
        <taxon>Peronosporaceae</taxon>
        <taxon>Phytophthora</taxon>
    </lineage>
</organism>
<feature type="non-terminal residue" evidence="2">
    <location>
        <position position="1"/>
    </location>
</feature>
<dbReference type="AlphaFoldDB" id="W2KVZ0"/>
<gene>
    <name evidence="2" type="ORF">L917_12207</name>
</gene>
<feature type="region of interest" description="Disordered" evidence="1">
    <location>
        <begin position="1"/>
        <end position="30"/>
    </location>
</feature>
<feature type="compositionally biased region" description="Acidic residues" evidence="1">
    <location>
        <begin position="398"/>
        <end position="414"/>
    </location>
</feature>
<dbReference type="PANTHER" id="PTHR37736">
    <property type="entry name" value="GLYCINE-RICH PROTEIN"/>
    <property type="match status" value="1"/>
</dbReference>
<evidence type="ECO:0000256" key="1">
    <source>
        <dbReference type="SAM" id="MobiDB-lite"/>
    </source>
</evidence>
<feature type="compositionally biased region" description="Low complexity" evidence="1">
    <location>
        <begin position="442"/>
        <end position="451"/>
    </location>
</feature>
<feature type="compositionally biased region" description="Basic and acidic residues" evidence="1">
    <location>
        <begin position="518"/>
        <end position="531"/>
    </location>
</feature>